<keyword evidence="1" id="KW-0472">Membrane</keyword>
<proteinExistence type="predicted"/>
<gene>
    <name evidence="3" type="ORF">DC346_01600</name>
    <name evidence="2" type="ORF">H2677_08760</name>
</gene>
<protein>
    <submittedName>
        <fullName evidence="3">Uncharacterized protein</fullName>
    </submittedName>
</protein>
<feature type="transmembrane region" description="Helical" evidence="1">
    <location>
        <begin position="7"/>
        <end position="28"/>
    </location>
</feature>
<keyword evidence="1" id="KW-1133">Transmembrane helix</keyword>
<dbReference type="EMBL" id="QEWH01000008">
    <property type="protein sequence ID" value="RBA49930.1"/>
    <property type="molecule type" value="Genomic_DNA"/>
</dbReference>
<keyword evidence="1" id="KW-0812">Transmembrane</keyword>
<evidence type="ECO:0000313" key="4">
    <source>
        <dbReference type="Proteomes" id="UP000253688"/>
    </source>
</evidence>
<evidence type="ECO:0000256" key="1">
    <source>
        <dbReference type="SAM" id="Phobius"/>
    </source>
</evidence>
<evidence type="ECO:0000313" key="2">
    <source>
        <dbReference type="EMBL" id="QUY35378.1"/>
    </source>
</evidence>
<dbReference type="GeneID" id="70092603"/>
<accession>A0A2R4UTU1</accession>
<dbReference type="EMBL" id="CP059558">
    <property type="protein sequence ID" value="QUY35378.1"/>
    <property type="molecule type" value="Genomic_DNA"/>
</dbReference>
<dbReference type="AlphaFoldDB" id="A0A2R4UTU1"/>
<dbReference type="Proteomes" id="UP000253688">
    <property type="component" value="Unassembled WGS sequence"/>
</dbReference>
<reference evidence="2" key="2">
    <citation type="submission" date="2020-07" db="EMBL/GenBank/DDBJ databases">
        <title>Acinetobacter junii strain YR7 chromosome and plasmid pNDM-YR7.</title>
        <authorList>
            <person name="Tang B."/>
        </authorList>
    </citation>
    <scope>NUCLEOTIDE SEQUENCE</scope>
    <source>
        <strain evidence="2">YR7</strain>
    </source>
</reference>
<dbReference type="KEGG" id="ajn:BVL33_08945"/>
<evidence type="ECO:0000313" key="3">
    <source>
        <dbReference type="EMBL" id="RBA49930.1"/>
    </source>
</evidence>
<reference evidence="3 4" key="1">
    <citation type="submission" date="2018-04" db="EMBL/GenBank/DDBJ databases">
        <title>Acinetobacter junii Genome sequencing and assembly.</title>
        <authorList>
            <person name="Su J."/>
            <person name="Rensing C."/>
            <person name="Mazhar H.S."/>
        </authorList>
    </citation>
    <scope>NUCLEOTIDE SEQUENCE [LARGE SCALE GENOMIC DNA]</scope>
    <source>
        <strain evidence="3 4">SC22</strain>
    </source>
</reference>
<dbReference type="RefSeq" id="WP_005402717.1">
    <property type="nucleotide sequence ID" value="NZ_BBOS01000037.1"/>
</dbReference>
<sequence>MLLKFTVRFVAVLFSVLIITALSIHFFFSEKIVTDLWIIVVPVILGIPMLTAITLTKDEELNLS</sequence>
<name>A0A2R4UTU1_ACIJU</name>
<feature type="transmembrane region" description="Helical" evidence="1">
    <location>
        <begin position="34"/>
        <end position="55"/>
    </location>
</feature>
<dbReference type="Proteomes" id="UP000679388">
    <property type="component" value="Chromosome"/>
</dbReference>
<organism evidence="3 4">
    <name type="scientific">Acinetobacter junii</name>
    <dbReference type="NCBI Taxonomy" id="40215"/>
    <lineage>
        <taxon>Bacteria</taxon>
        <taxon>Pseudomonadati</taxon>
        <taxon>Pseudomonadota</taxon>
        <taxon>Gammaproteobacteria</taxon>
        <taxon>Moraxellales</taxon>
        <taxon>Moraxellaceae</taxon>
        <taxon>Acinetobacter</taxon>
    </lineage>
</organism>